<dbReference type="EMBL" id="KE124783">
    <property type="protein sequence ID" value="EPB80189.1"/>
    <property type="molecule type" value="Genomic_DNA"/>
</dbReference>
<name>A0A0D6M7Q0_9BILA</name>
<evidence type="ECO:0000313" key="2">
    <source>
        <dbReference type="Proteomes" id="UP000054495"/>
    </source>
</evidence>
<reference evidence="1 2" key="1">
    <citation type="submission" date="2013-05" db="EMBL/GenBank/DDBJ databases">
        <title>Draft genome of the parasitic nematode Anyclostoma ceylanicum.</title>
        <authorList>
            <person name="Mitreva M."/>
        </authorList>
    </citation>
    <scope>NUCLEOTIDE SEQUENCE [LARGE SCALE GENOMIC DNA]</scope>
</reference>
<organism evidence="1 2">
    <name type="scientific">Ancylostoma ceylanicum</name>
    <dbReference type="NCBI Taxonomy" id="53326"/>
    <lineage>
        <taxon>Eukaryota</taxon>
        <taxon>Metazoa</taxon>
        <taxon>Ecdysozoa</taxon>
        <taxon>Nematoda</taxon>
        <taxon>Chromadorea</taxon>
        <taxon>Rhabditida</taxon>
        <taxon>Rhabditina</taxon>
        <taxon>Rhabditomorpha</taxon>
        <taxon>Strongyloidea</taxon>
        <taxon>Ancylostomatidae</taxon>
        <taxon>Ancylostomatinae</taxon>
        <taxon>Ancylostoma</taxon>
    </lineage>
</organism>
<keyword evidence="2" id="KW-1185">Reference proteome</keyword>
<dbReference type="Proteomes" id="UP000054495">
    <property type="component" value="Unassembled WGS sequence"/>
</dbReference>
<gene>
    <name evidence="1" type="ORF">ANCCEY_00744</name>
</gene>
<evidence type="ECO:0000313" key="1">
    <source>
        <dbReference type="EMBL" id="EPB80189.1"/>
    </source>
</evidence>
<protein>
    <submittedName>
        <fullName evidence="1">Uncharacterized protein</fullName>
    </submittedName>
</protein>
<dbReference type="AlphaFoldDB" id="A0A0D6M7Q0"/>
<sequence length="154" mass="17264">LGNVLFPIAAAAITSDCSDLREKFSVSSCSVSGLPWIFSVVFNKLAIFVVNEFYFQADEEVIFTAQKQSQVENDFQYVASSVVKKRELIAVSGKITEASDKFCYAEIKKYGRVFVPYSARNDYNKSWLGKGAEVGKVIQLKKKHYCFDAPPNFS</sequence>
<feature type="non-terminal residue" evidence="1">
    <location>
        <position position="1"/>
    </location>
</feature>
<accession>A0A0D6M7Q0</accession>
<proteinExistence type="predicted"/>